<dbReference type="HOGENOM" id="CLU_042088_1_1_6"/>
<dbReference type="GO" id="GO:0008473">
    <property type="term" value="F:ornithine cyclodeaminase activity"/>
    <property type="evidence" value="ECO:0007669"/>
    <property type="project" value="UniProtKB-EC"/>
</dbReference>
<gene>
    <name evidence="1" type="ordered locus">CBUD_1706</name>
</gene>
<dbReference type="InterPro" id="IPR036291">
    <property type="entry name" value="NAD(P)-bd_dom_sf"/>
</dbReference>
<evidence type="ECO:0000313" key="1">
    <source>
        <dbReference type="EMBL" id="ABS78421.2"/>
    </source>
</evidence>
<dbReference type="Pfam" id="PF02423">
    <property type="entry name" value="OCD_Mu_crystall"/>
    <property type="match status" value="1"/>
</dbReference>
<dbReference type="GO" id="GO:0042562">
    <property type="term" value="F:hormone binding"/>
    <property type="evidence" value="ECO:0007669"/>
    <property type="project" value="TreeGrafter"/>
</dbReference>
<proteinExistence type="predicted"/>
<dbReference type="KEGG" id="cbd:CBUD_1706"/>
<dbReference type="PANTHER" id="PTHR13812:SF19">
    <property type="entry name" value="KETIMINE REDUCTASE MU-CRYSTALLIN"/>
    <property type="match status" value="1"/>
</dbReference>
<dbReference type="Gene3D" id="3.40.50.720">
    <property type="entry name" value="NAD(P)-binding Rossmann-like Domain"/>
    <property type="match status" value="1"/>
</dbReference>
<dbReference type="EMBL" id="CP000733">
    <property type="protein sequence ID" value="ABS78421.2"/>
    <property type="molecule type" value="Genomic_DNA"/>
</dbReference>
<evidence type="ECO:0000313" key="2">
    <source>
        <dbReference type="Proteomes" id="UP000008555"/>
    </source>
</evidence>
<accession>A9KGJ4</accession>
<protein>
    <submittedName>
        <fullName evidence="1">Ornithine cyclodeaminase</fullName>
        <ecNumber evidence="1">4.3.1.12</ecNumber>
    </submittedName>
</protein>
<dbReference type="Proteomes" id="UP000008555">
    <property type="component" value="Chromosome"/>
</dbReference>
<reference evidence="1 2" key="1">
    <citation type="journal article" date="2009" name="Infect. Immun.">
        <title>Comparative genomics reveal extensive transposon-mediated genomic plasticity and diversity among potential effector proteins within the genus Coxiella.</title>
        <authorList>
            <person name="Beare P.A."/>
            <person name="Unsworth N."/>
            <person name="Andoh M."/>
            <person name="Voth D.E."/>
            <person name="Omsland A."/>
            <person name="Gilk S.D."/>
            <person name="Williams K.P."/>
            <person name="Sobral B.W."/>
            <person name="Kupko J.J.III."/>
            <person name="Porcella S.F."/>
            <person name="Samuel J.E."/>
            <person name="Heinzen R.A."/>
        </authorList>
    </citation>
    <scope>NUCLEOTIDE SEQUENCE [LARGE SCALE GENOMIC DNA]</scope>
    <source>
        <strain evidence="1 2">Dugway 5J108-111</strain>
    </source>
</reference>
<dbReference type="AlphaFoldDB" id="A9KGJ4"/>
<dbReference type="InterPro" id="IPR023401">
    <property type="entry name" value="ODC_N"/>
</dbReference>
<dbReference type="GO" id="GO:0005737">
    <property type="term" value="C:cytoplasm"/>
    <property type="evidence" value="ECO:0007669"/>
    <property type="project" value="TreeGrafter"/>
</dbReference>
<dbReference type="SUPFAM" id="SSF51735">
    <property type="entry name" value="NAD(P)-binding Rossmann-fold domains"/>
    <property type="match status" value="1"/>
</dbReference>
<dbReference type="PANTHER" id="PTHR13812">
    <property type="entry name" value="KETIMINE REDUCTASE MU-CRYSTALLIN"/>
    <property type="match status" value="1"/>
</dbReference>
<name>A9KGJ4_COXBN</name>
<dbReference type="InterPro" id="IPR003462">
    <property type="entry name" value="ODC_Mu_crystall"/>
</dbReference>
<dbReference type="PIRSF" id="PIRSF001439">
    <property type="entry name" value="CryM"/>
    <property type="match status" value="1"/>
</dbReference>
<sequence length="323" mass="35440">MSVHMKIPFYSAQAILSRYNLRLLMKEIGDTYEQFKPGEFVIPQRRLISEEKRDCLFVSMPALSYRHELFINKTGTFFPRESMDSLPAINALVMAFSSRTGEPLALLEGNSLTQIKCAAISALVTDYCASPNARTLAIVGAGVQARQQFLGVCLVRGIKEIRIYNRGKENLKRFADEIRAIKGNAVKVVEENVIEQAIEGADIIGTTTSCSTPLSAFANLAPHVHINSIGAYTPNSREIPVNVLKNSLLIVEDIPTAIEEAGELHRKAVDLSQLLKADTKLLQKTRTIFSSTGHALLDIIAVAHILSLADSDGSINPDTKFGE</sequence>
<organism evidence="1 2">
    <name type="scientific">Coxiella burnetii (strain Dugway 5J108-111)</name>
    <dbReference type="NCBI Taxonomy" id="434922"/>
    <lineage>
        <taxon>Bacteria</taxon>
        <taxon>Pseudomonadati</taxon>
        <taxon>Pseudomonadota</taxon>
        <taxon>Gammaproteobacteria</taxon>
        <taxon>Legionellales</taxon>
        <taxon>Coxiellaceae</taxon>
        <taxon>Coxiella</taxon>
    </lineage>
</organism>
<dbReference type="Gene3D" id="3.30.1780.10">
    <property type="entry name" value="ornithine cyclodeaminase, domain 1"/>
    <property type="match status" value="1"/>
</dbReference>
<keyword evidence="1" id="KW-0456">Lyase</keyword>
<dbReference type="EC" id="4.3.1.12" evidence="1"/>